<dbReference type="Proteomes" id="UP001151760">
    <property type="component" value="Unassembled WGS sequence"/>
</dbReference>
<reference evidence="1" key="2">
    <citation type="submission" date="2022-01" db="EMBL/GenBank/DDBJ databases">
        <authorList>
            <person name="Yamashiro T."/>
            <person name="Shiraishi A."/>
            <person name="Satake H."/>
            <person name="Nakayama K."/>
        </authorList>
    </citation>
    <scope>NUCLEOTIDE SEQUENCE</scope>
</reference>
<sequence length="244" mass="27558">MTVNKIAVFDMVVMRYFSRGLGFSNVIESESTPYSEPIVSTASPTLTPFGDSDFLLMEEADSFLALEDDPTYREVDSIISPRAKKKQAFSTYPLCSARLMNEAQTPILLLRKKILLAVVYDLRSLEAFDFLNACTVDILGDTLVPITTARKIFDSGIYWPPSTRMPLDFVTVVTFVKSRKKLRMTRCTKLHTSFRILDIWGIDFMGPFPSSRGNKYSRIVKALDSVIFNSSFTSSASFWGIQYP</sequence>
<protein>
    <submittedName>
        <fullName evidence="1">Uncharacterized protein</fullName>
    </submittedName>
</protein>
<organism evidence="1 2">
    <name type="scientific">Tanacetum coccineum</name>
    <dbReference type="NCBI Taxonomy" id="301880"/>
    <lineage>
        <taxon>Eukaryota</taxon>
        <taxon>Viridiplantae</taxon>
        <taxon>Streptophyta</taxon>
        <taxon>Embryophyta</taxon>
        <taxon>Tracheophyta</taxon>
        <taxon>Spermatophyta</taxon>
        <taxon>Magnoliopsida</taxon>
        <taxon>eudicotyledons</taxon>
        <taxon>Gunneridae</taxon>
        <taxon>Pentapetalae</taxon>
        <taxon>asterids</taxon>
        <taxon>campanulids</taxon>
        <taxon>Asterales</taxon>
        <taxon>Asteraceae</taxon>
        <taxon>Asteroideae</taxon>
        <taxon>Anthemideae</taxon>
        <taxon>Anthemidinae</taxon>
        <taxon>Tanacetum</taxon>
    </lineage>
</organism>
<evidence type="ECO:0000313" key="2">
    <source>
        <dbReference type="Proteomes" id="UP001151760"/>
    </source>
</evidence>
<gene>
    <name evidence="1" type="ORF">Tco_0803615</name>
</gene>
<reference evidence="1" key="1">
    <citation type="journal article" date="2022" name="Int. J. Mol. Sci.">
        <title>Draft Genome of Tanacetum Coccineum: Genomic Comparison of Closely Related Tanacetum-Family Plants.</title>
        <authorList>
            <person name="Yamashiro T."/>
            <person name="Shiraishi A."/>
            <person name="Nakayama K."/>
            <person name="Satake H."/>
        </authorList>
    </citation>
    <scope>NUCLEOTIDE SEQUENCE</scope>
</reference>
<evidence type="ECO:0000313" key="1">
    <source>
        <dbReference type="EMBL" id="GJS96647.1"/>
    </source>
</evidence>
<dbReference type="EMBL" id="BQNB010011902">
    <property type="protein sequence ID" value="GJS96647.1"/>
    <property type="molecule type" value="Genomic_DNA"/>
</dbReference>
<name>A0ABQ5A309_9ASTR</name>
<keyword evidence="2" id="KW-1185">Reference proteome</keyword>
<proteinExistence type="predicted"/>
<comment type="caution">
    <text evidence="1">The sequence shown here is derived from an EMBL/GenBank/DDBJ whole genome shotgun (WGS) entry which is preliminary data.</text>
</comment>
<accession>A0ABQ5A309</accession>